<feature type="transmembrane region" description="Helical" evidence="1">
    <location>
        <begin position="24"/>
        <end position="44"/>
    </location>
</feature>
<evidence type="ECO:0000256" key="1">
    <source>
        <dbReference type="SAM" id="Phobius"/>
    </source>
</evidence>
<feature type="transmembrane region" description="Helical" evidence="1">
    <location>
        <begin position="163"/>
        <end position="188"/>
    </location>
</feature>
<sequence>MTENSPDNVKKPKKRRKAFWTKQFYLWHWVSSAICLAAMLLFAFTGITLNHSADISTEPEISETKAKVPENLTGLLLYQDDGDKKEPLPAELASYFTKELGTPIKGKPAEWSEFEIYLSLPRPGGDAWLLIDRETHEFTYEHTDRGVISYLNDLHKGRHTGTAWSWFLDVFSVACIVFCLTGLVLLWVHSKRRPSTWPIIAAGILLPVVIIIFFVH</sequence>
<keyword evidence="1" id="KW-0472">Membrane</keyword>
<dbReference type="Pfam" id="PF16357">
    <property type="entry name" value="PepSY_TM_like_2"/>
    <property type="match status" value="1"/>
</dbReference>
<reference evidence="2" key="1">
    <citation type="submission" date="2024-07" db="EMBL/GenBank/DDBJ databases">
        <title>Complete genome sequence of Verrucomicrobiaceae bacterium NT6N.</title>
        <authorList>
            <person name="Huang C."/>
            <person name="Takami H."/>
            <person name="Hamasaki K."/>
        </authorList>
    </citation>
    <scope>NUCLEOTIDE SEQUENCE</scope>
    <source>
        <strain evidence="2">NT6N</strain>
    </source>
</reference>
<organism evidence="2">
    <name type="scientific">Oceaniferula spumae</name>
    <dbReference type="NCBI Taxonomy" id="2979115"/>
    <lineage>
        <taxon>Bacteria</taxon>
        <taxon>Pseudomonadati</taxon>
        <taxon>Verrucomicrobiota</taxon>
        <taxon>Verrucomicrobiia</taxon>
        <taxon>Verrucomicrobiales</taxon>
        <taxon>Verrucomicrobiaceae</taxon>
        <taxon>Oceaniferula</taxon>
    </lineage>
</organism>
<dbReference type="PANTHER" id="PTHR40115:SF1">
    <property type="entry name" value="INNER MEMBRANE PROTEIN WITH PEPSY TM HELIX"/>
    <property type="match status" value="1"/>
</dbReference>
<name>A0AAT9FQS2_9BACT</name>
<dbReference type="AlphaFoldDB" id="A0AAT9FQS2"/>
<keyword evidence="1" id="KW-0812">Transmembrane</keyword>
<evidence type="ECO:0000313" key="2">
    <source>
        <dbReference type="EMBL" id="BDS08285.1"/>
    </source>
</evidence>
<dbReference type="EMBL" id="AP026866">
    <property type="protein sequence ID" value="BDS08285.1"/>
    <property type="molecule type" value="Genomic_DNA"/>
</dbReference>
<dbReference type="InterPro" id="IPR032307">
    <property type="entry name" value="PepSY_TM-like_2"/>
</dbReference>
<gene>
    <name evidence="2" type="ORF">NT6N_33250</name>
</gene>
<dbReference type="PANTHER" id="PTHR40115">
    <property type="entry name" value="INNER MEMBRANE PROTEIN WITH PEPSY TM HELIX"/>
    <property type="match status" value="1"/>
</dbReference>
<accession>A0AAT9FQS2</accession>
<keyword evidence="1" id="KW-1133">Transmembrane helix</keyword>
<proteinExistence type="predicted"/>
<feature type="transmembrane region" description="Helical" evidence="1">
    <location>
        <begin position="195"/>
        <end position="215"/>
    </location>
</feature>
<dbReference type="KEGG" id="osu:NT6N_33250"/>
<protein>
    <submittedName>
        <fullName evidence="2">Membrane protein</fullName>
    </submittedName>
</protein>